<keyword evidence="2 4" id="KW-0378">Hydrolase</keyword>
<dbReference type="Proteomes" id="UP000824250">
    <property type="component" value="Unassembled WGS sequence"/>
</dbReference>
<reference evidence="4" key="2">
    <citation type="journal article" date="2021" name="PeerJ">
        <title>Extensive microbial diversity within the chicken gut microbiome revealed by metagenomics and culture.</title>
        <authorList>
            <person name="Gilroy R."/>
            <person name="Ravi A."/>
            <person name="Getino M."/>
            <person name="Pursley I."/>
            <person name="Horton D.L."/>
            <person name="Alikhan N.F."/>
            <person name="Baker D."/>
            <person name="Gharbi K."/>
            <person name="Hall N."/>
            <person name="Watson M."/>
            <person name="Adriaenssens E.M."/>
            <person name="Foster-Nyarko E."/>
            <person name="Jarju S."/>
            <person name="Secka A."/>
            <person name="Antonio M."/>
            <person name="Oren A."/>
            <person name="Chaudhuri R.R."/>
            <person name="La Ragione R."/>
            <person name="Hildebrand F."/>
            <person name="Pallen M.J."/>
        </authorList>
    </citation>
    <scope>NUCLEOTIDE SEQUENCE</scope>
    <source>
        <strain evidence="4">CHK180-2868</strain>
    </source>
</reference>
<dbReference type="Gene3D" id="3.60.110.10">
    <property type="entry name" value="Carbon-nitrogen hydrolase"/>
    <property type="match status" value="1"/>
</dbReference>
<proteinExistence type="inferred from homology"/>
<dbReference type="EMBL" id="DVGC01000041">
    <property type="protein sequence ID" value="HIR05784.1"/>
    <property type="molecule type" value="Genomic_DNA"/>
</dbReference>
<gene>
    <name evidence="4" type="ORF">IAB28_07440</name>
</gene>
<protein>
    <submittedName>
        <fullName evidence="4">Carbon-nitrogen hydrolase family protein</fullName>
    </submittedName>
</protein>
<dbReference type="InterPro" id="IPR001110">
    <property type="entry name" value="UPF0012_CS"/>
</dbReference>
<evidence type="ECO:0000256" key="2">
    <source>
        <dbReference type="ARBA" id="ARBA00022801"/>
    </source>
</evidence>
<dbReference type="InterPro" id="IPR036526">
    <property type="entry name" value="C-N_Hydrolase_sf"/>
</dbReference>
<dbReference type="AlphaFoldDB" id="A0A9D1A4W8"/>
<accession>A0A9D1A4W8</accession>
<dbReference type="SUPFAM" id="SSF56317">
    <property type="entry name" value="Carbon-nitrogen hydrolase"/>
    <property type="match status" value="1"/>
</dbReference>
<comment type="similarity">
    <text evidence="1">Belongs to the carbon-nitrogen hydrolase superfamily. NIT1/NIT2 family.</text>
</comment>
<evidence type="ECO:0000313" key="5">
    <source>
        <dbReference type="Proteomes" id="UP000824250"/>
    </source>
</evidence>
<dbReference type="InterPro" id="IPR003010">
    <property type="entry name" value="C-N_Hydrolase"/>
</dbReference>
<evidence type="ECO:0000259" key="3">
    <source>
        <dbReference type="PROSITE" id="PS50263"/>
    </source>
</evidence>
<comment type="caution">
    <text evidence="4">The sequence shown here is derived from an EMBL/GenBank/DDBJ whole genome shotgun (WGS) entry which is preliminary data.</text>
</comment>
<dbReference type="PANTHER" id="PTHR23088">
    <property type="entry name" value="NITRILASE-RELATED"/>
    <property type="match status" value="1"/>
</dbReference>
<dbReference type="PROSITE" id="PS50263">
    <property type="entry name" value="CN_HYDROLASE"/>
    <property type="match status" value="1"/>
</dbReference>
<dbReference type="PANTHER" id="PTHR23088:SF27">
    <property type="entry name" value="DEAMINATED GLUTATHIONE AMIDASE"/>
    <property type="match status" value="1"/>
</dbReference>
<name>A0A9D1A4W8_9FIRM</name>
<dbReference type="PROSITE" id="PS01227">
    <property type="entry name" value="UPF0012"/>
    <property type="match status" value="1"/>
</dbReference>
<dbReference type="InterPro" id="IPR045254">
    <property type="entry name" value="Nit1/2_C-N_Hydrolase"/>
</dbReference>
<dbReference type="GO" id="GO:0016811">
    <property type="term" value="F:hydrolase activity, acting on carbon-nitrogen (but not peptide) bonds, in linear amides"/>
    <property type="evidence" value="ECO:0007669"/>
    <property type="project" value="InterPro"/>
</dbReference>
<sequence length="278" mass="31181">MKENFIAGVVQLDPREDYEENLQSAEKWIKIGAERGAKLLMLPEVWTYQGPTPIDFAEDIPGGECFAMLSRLAKQYGIWIHGGSITEKIPGDSVKTYNTTMVVNPEGQLAAKYRKIHTFDVDVEGAGSYRESDRKRSGSEIVVCDAKECGKLGLSICYDIRFPEVFRLQAMEGADILCLPAAFLMMTGKDHWEPLIRARAIENGCYMIACGQCGNKPTAHMYGHSMIVDPWGRVIAMAGEEPGVTTAEIDFAYLEKARNQLYTLQNRRENVYTLKKSY</sequence>
<feature type="domain" description="CN hydrolase" evidence="3">
    <location>
        <begin position="5"/>
        <end position="251"/>
    </location>
</feature>
<dbReference type="Pfam" id="PF00795">
    <property type="entry name" value="CN_hydrolase"/>
    <property type="match status" value="1"/>
</dbReference>
<dbReference type="CDD" id="cd07572">
    <property type="entry name" value="nit"/>
    <property type="match status" value="1"/>
</dbReference>
<evidence type="ECO:0000313" key="4">
    <source>
        <dbReference type="EMBL" id="HIR05784.1"/>
    </source>
</evidence>
<reference evidence="4" key="1">
    <citation type="submission" date="2020-10" db="EMBL/GenBank/DDBJ databases">
        <authorList>
            <person name="Gilroy R."/>
        </authorList>
    </citation>
    <scope>NUCLEOTIDE SEQUENCE</scope>
    <source>
        <strain evidence="4">CHK180-2868</strain>
    </source>
</reference>
<organism evidence="4 5">
    <name type="scientific">Candidatus Copromonas faecavium</name>
    <name type="common">nom. illeg.</name>
    <dbReference type="NCBI Taxonomy" id="2840740"/>
    <lineage>
        <taxon>Bacteria</taxon>
        <taxon>Bacillati</taxon>
        <taxon>Bacillota</taxon>
        <taxon>Clostridia</taxon>
        <taxon>Lachnospirales</taxon>
        <taxon>Lachnospiraceae</taxon>
        <taxon>Candidatus Copromonas (nom. illeg.)</taxon>
    </lineage>
</organism>
<evidence type="ECO:0000256" key="1">
    <source>
        <dbReference type="ARBA" id="ARBA00010613"/>
    </source>
</evidence>